<dbReference type="Proteomes" id="UP000483078">
    <property type="component" value="Unassembled WGS sequence"/>
</dbReference>
<proteinExistence type="predicted"/>
<feature type="chain" id="PRO_5028905691" description="Lipoprotein" evidence="2">
    <location>
        <begin position="20"/>
        <end position="167"/>
    </location>
</feature>
<keyword evidence="2" id="KW-0732">Signal</keyword>
<name>A0A7C9HKE2_9RHOB</name>
<evidence type="ECO:0000256" key="2">
    <source>
        <dbReference type="SAM" id="SignalP"/>
    </source>
</evidence>
<evidence type="ECO:0000256" key="1">
    <source>
        <dbReference type="SAM" id="MobiDB-lite"/>
    </source>
</evidence>
<dbReference type="EMBL" id="VENJ01000021">
    <property type="protein sequence ID" value="MTJ05632.1"/>
    <property type="molecule type" value="Genomic_DNA"/>
</dbReference>
<reference evidence="3 4" key="1">
    <citation type="submission" date="2019-06" db="EMBL/GenBank/DDBJ databases">
        <title>Enrichment of Autotrophic Halophilic Microorganisms from Red Sea Brine Pool Using Microbial Electrosynthesis System.</title>
        <authorList>
            <person name="Alqahtani M.F."/>
            <person name="Bajracharya S."/>
            <person name="Katuri K.P."/>
            <person name="Ali M."/>
            <person name="Saikaly P.E."/>
        </authorList>
    </citation>
    <scope>NUCLEOTIDE SEQUENCE [LARGE SCALE GENOMIC DNA]</scope>
    <source>
        <strain evidence="3">MES6</strain>
    </source>
</reference>
<evidence type="ECO:0008006" key="5">
    <source>
        <dbReference type="Google" id="ProtNLM"/>
    </source>
</evidence>
<feature type="signal peptide" evidence="2">
    <location>
        <begin position="1"/>
        <end position="19"/>
    </location>
</feature>
<feature type="region of interest" description="Disordered" evidence="1">
    <location>
        <begin position="43"/>
        <end position="63"/>
    </location>
</feature>
<protein>
    <recommendedName>
        <fullName evidence="5">Lipoprotein</fullName>
    </recommendedName>
</protein>
<sequence>MRKIFTLLVVAALTLSACGSVRDSRLNPFNWFGQSRSESIERAGNANPLIPQRSALSKPRNRAPLPGPLVQRITALEVDRTPGGAVIRAEGLAAASGAFDVVLIPSEAKQAATLSFELRAKMPSRAPRGGPEAARKVIAAASVTNQQLSGVRTIRVIGLENMRSARR</sequence>
<organism evidence="3 4">
    <name type="scientific">Sediminimonas qiaohouensis</name>
    <dbReference type="NCBI Taxonomy" id="552061"/>
    <lineage>
        <taxon>Bacteria</taxon>
        <taxon>Pseudomonadati</taxon>
        <taxon>Pseudomonadota</taxon>
        <taxon>Alphaproteobacteria</taxon>
        <taxon>Rhodobacterales</taxon>
        <taxon>Roseobacteraceae</taxon>
        <taxon>Sediminimonas</taxon>
    </lineage>
</organism>
<accession>A0A7C9HKE2</accession>
<evidence type="ECO:0000313" key="4">
    <source>
        <dbReference type="Proteomes" id="UP000483078"/>
    </source>
</evidence>
<comment type="caution">
    <text evidence="3">The sequence shown here is derived from an EMBL/GenBank/DDBJ whole genome shotgun (WGS) entry which is preliminary data.</text>
</comment>
<dbReference type="AlphaFoldDB" id="A0A7C9HKE2"/>
<dbReference type="RefSeq" id="WP_273250490.1">
    <property type="nucleotide sequence ID" value="NZ_VENJ01000021.1"/>
</dbReference>
<dbReference type="PROSITE" id="PS51257">
    <property type="entry name" value="PROKAR_LIPOPROTEIN"/>
    <property type="match status" value="1"/>
</dbReference>
<gene>
    <name evidence="3" type="ORF">FH759_13185</name>
</gene>
<evidence type="ECO:0000313" key="3">
    <source>
        <dbReference type="EMBL" id="MTJ05632.1"/>
    </source>
</evidence>